<dbReference type="KEGG" id="tes:BW730_05700"/>
<dbReference type="AlphaFoldDB" id="A0A1Q2CLV7"/>
<keyword evidence="4" id="KW-1185">Reference proteome</keyword>
<reference evidence="4" key="1">
    <citation type="submission" date="2017-02" db="EMBL/GenBank/DDBJ databases">
        <title>Tessaracoccus aquaemaris sp. nov., isolated from the intestine of a Korean rockfish, Sebastes schlegelii, in a marine aquaculture pond.</title>
        <authorList>
            <person name="Tak E.J."/>
            <person name="Bae J.-W."/>
        </authorList>
    </citation>
    <scope>NUCLEOTIDE SEQUENCE [LARGE SCALE GENOMIC DNA]</scope>
    <source>
        <strain evidence="4">NSG39</strain>
    </source>
</reference>
<evidence type="ECO:0000259" key="2">
    <source>
        <dbReference type="Pfam" id="PF00082"/>
    </source>
</evidence>
<evidence type="ECO:0000313" key="3">
    <source>
        <dbReference type="EMBL" id="AQP47086.1"/>
    </source>
</evidence>
<dbReference type="CDD" id="cd04847">
    <property type="entry name" value="Peptidases_S8_Subtilisin_like_2"/>
    <property type="match status" value="1"/>
</dbReference>
<dbReference type="SUPFAM" id="SSF52743">
    <property type="entry name" value="Subtilisin-like"/>
    <property type="match status" value="1"/>
</dbReference>
<gene>
    <name evidence="3" type="ORF">BW730_05700</name>
</gene>
<evidence type="ECO:0000256" key="1">
    <source>
        <dbReference type="SAM" id="MobiDB-lite"/>
    </source>
</evidence>
<feature type="region of interest" description="Disordered" evidence="1">
    <location>
        <begin position="1"/>
        <end position="40"/>
    </location>
</feature>
<accession>A0A1Q2CLV7</accession>
<organism evidence="3 4">
    <name type="scientific">Tessaracoccus aquimaris</name>
    <dbReference type="NCBI Taxonomy" id="1332264"/>
    <lineage>
        <taxon>Bacteria</taxon>
        <taxon>Bacillati</taxon>
        <taxon>Actinomycetota</taxon>
        <taxon>Actinomycetes</taxon>
        <taxon>Propionibacteriales</taxon>
        <taxon>Propionibacteriaceae</taxon>
        <taxon>Tessaracoccus</taxon>
    </lineage>
</organism>
<proteinExistence type="predicted"/>
<sequence length="872" mass="94839">MTAERRPLLAFGPPVVAERPTQTPRDMPRLSKPSAGRQGERLAPQFGDLTAAFDAERVRLSAETPDEVDPALVVVFDLAGSIKDFRNAIDQIDGLEFLSELLGDRSDPDDDFYMAEREAGRTDKPVAHSLYLVMSNAKAIEELLRLFTLWQENPSASFEHGLGKFKSAFQQLTAIRRWGPEDRIRETGLREQWQETLDLVGQSFSTVMVEIELWYRHDAVQRVSAQTHVEQTIAASGGRIIDHSQIGDIGYHAVLAELPIQQVHSVLNNGAASIRLLTTDEVMFVSPFTPMSVAPPTLEPVAEVRLPSGDRVDGLPRIALLDGLPFPNHDALSGRLVVDDPDGLAESYPLSSRNHGTAMASLIVQGDLSIGGEPLDRPLYVRPIMRPHEFAAGYEQILPNRLLTDLLHQAIKRIVEGEGGRAAVAPSVRIVNLSIGAQARALVRRMSPVGRLLDWLAHSYNLLFIVSAGNHSDPIIIPAANLTDSNAARSAATRSVYDAALLRGILPPGDALNALTIGATHEDGLGDIDVPDTVWDITHPGAPAHYGATGPGVDRSVKPDLHHTGGRALYTRPITTPGDETVTIEPAHTAIAGPGLQVAAPGRAGATNNTVFTVGTSNATALVTREASRLFDILEAGAPDAQDAALPDPQYHPLLVRALLTHASNWGDWEPRLRRELGLSNQQARRSLTALLGYGRLDASRLGTAATNRAVLVGGGLIARNQRHTYDLPLPPSLRARAEWHRFTITLAYMVPTVGQLTRYRGAKVYFATPDTSLAGGDRTDAEHNAVRRGSLQHEIVQGTRTMVFGDGDAFPIHVECMDDAQRLRAGKTVRYALVVSVETAEETSTTIHDEVRAQLRQRISDRTRERIQGNG</sequence>
<dbReference type="InterPro" id="IPR034074">
    <property type="entry name" value="Y4bN_pept_dom"/>
</dbReference>
<dbReference type="InterPro" id="IPR000209">
    <property type="entry name" value="Peptidase_S8/S53_dom"/>
</dbReference>
<protein>
    <submittedName>
        <fullName evidence="3">Peptidase S8</fullName>
    </submittedName>
</protein>
<dbReference type="OrthoDB" id="9768989at2"/>
<dbReference type="GO" id="GO:0004252">
    <property type="term" value="F:serine-type endopeptidase activity"/>
    <property type="evidence" value="ECO:0007669"/>
    <property type="project" value="InterPro"/>
</dbReference>
<dbReference type="Pfam" id="PF00082">
    <property type="entry name" value="Peptidase_S8"/>
    <property type="match status" value="1"/>
</dbReference>
<dbReference type="InterPro" id="IPR036852">
    <property type="entry name" value="Peptidase_S8/S53_dom_sf"/>
</dbReference>
<dbReference type="Proteomes" id="UP000188145">
    <property type="component" value="Chromosome"/>
</dbReference>
<dbReference type="GO" id="GO:0006508">
    <property type="term" value="P:proteolysis"/>
    <property type="evidence" value="ECO:0007669"/>
    <property type="project" value="InterPro"/>
</dbReference>
<dbReference type="EMBL" id="CP019606">
    <property type="protein sequence ID" value="AQP47086.1"/>
    <property type="molecule type" value="Genomic_DNA"/>
</dbReference>
<dbReference type="Gene3D" id="3.40.50.200">
    <property type="entry name" value="Peptidase S8/S53 domain"/>
    <property type="match status" value="1"/>
</dbReference>
<evidence type="ECO:0000313" key="4">
    <source>
        <dbReference type="Proteomes" id="UP000188145"/>
    </source>
</evidence>
<name>A0A1Q2CLV7_9ACTN</name>
<dbReference type="STRING" id="1332264.BW730_05700"/>
<feature type="domain" description="Peptidase S8/S53" evidence="2">
    <location>
        <begin position="328"/>
        <end position="664"/>
    </location>
</feature>